<dbReference type="Proteomes" id="UP000053660">
    <property type="component" value="Unassembled WGS sequence"/>
</dbReference>
<organism evidence="1 2">
    <name type="scientific">Oesophagostomum dentatum</name>
    <name type="common">Nodular worm</name>
    <dbReference type="NCBI Taxonomy" id="61180"/>
    <lineage>
        <taxon>Eukaryota</taxon>
        <taxon>Metazoa</taxon>
        <taxon>Ecdysozoa</taxon>
        <taxon>Nematoda</taxon>
        <taxon>Chromadorea</taxon>
        <taxon>Rhabditida</taxon>
        <taxon>Rhabditina</taxon>
        <taxon>Rhabditomorpha</taxon>
        <taxon>Strongyloidea</taxon>
        <taxon>Strongylidae</taxon>
        <taxon>Oesophagostomum</taxon>
    </lineage>
</organism>
<name>A0A0B1TA39_OESDE</name>
<dbReference type="OrthoDB" id="413313at2759"/>
<dbReference type="InterPro" id="IPR004245">
    <property type="entry name" value="DUF229"/>
</dbReference>
<keyword evidence="2" id="KW-1185">Reference proteome</keyword>
<dbReference type="Pfam" id="PF02995">
    <property type="entry name" value="DUF229"/>
    <property type="match status" value="1"/>
</dbReference>
<dbReference type="GO" id="GO:0005615">
    <property type="term" value="C:extracellular space"/>
    <property type="evidence" value="ECO:0007669"/>
    <property type="project" value="TreeGrafter"/>
</dbReference>
<accession>A0A0B1TA39</accession>
<evidence type="ECO:0000313" key="2">
    <source>
        <dbReference type="Proteomes" id="UP000053660"/>
    </source>
</evidence>
<gene>
    <name evidence="1" type="ORF">OESDEN_07888</name>
</gene>
<dbReference type="PANTHER" id="PTHR10974">
    <property type="entry name" value="FI08016P-RELATED"/>
    <property type="match status" value="1"/>
</dbReference>
<dbReference type="AlphaFoldDB" id="A0A0B1TA39"/>
<protein>
    <submittedName>
        <fullName evidence="1">Uncharacterized protein</fullName>
    </submittedName>
</protein>
<sequence>MLFFFQKCRIPKLDINGAEVKDFFFPAKPLECFKNKKNWVYIDENNTVQYIKKRENAKCSGYYVVRKTDQENTYIPFDSLPSGKPMKSDFATVTCTDGSLSWNGILMSVVRRKDEELLRKGSLSSDSSGLSVYFLGFDSLSQMSFRRKLPLSVKVLEETLGAVVLNGYNIVGDGTPQAFIPILTASTEEELPLTRKRFKNANYVDDVYPFIWSNFSSNGYVTCYGEDAFAIGTFTYRLKGFRNQPTDHYLRTIFKDYEKTGGNCLGSEPLHKVSCFLIQDH</sequence>
<dbReference type="EMBL" id="KN551486">
    <property type="protein sequence ID" value="KHJ92230.1"/>
    <property type="molecule type" value="Genomic_DNA"/>
</dbReference>
<evidence type="ECO:0000313" key="1">
    <source>
        <dbReference type="EMBL" id="KHJ92230.1"/>
    </source>
</evidence>
<dbReference type="PANTHER" id="PTHR10974:SF1">
    <property type="entry name" value="FI08016P-RELATED"/>
    <property type="match status" value="1"/>
</dbReference>
<proteinExistence type="predicted"/>
<reference evidence="1 2" key="1">
    <citation type="submission" date="2014-03" db="EMBL/GenBank/DDBJ databases">
        <title>Draft genome of the hookworm Oesophagostomum dentatum.</title>
        <authorList>
            <person name="Mitreva M."/>
        </authorList>
    </citation>
    <scope>NUCLEOTIDE SEQUENCE [LARGE SCALE GENOMIC DNA]</scope>
    <source>
        <strain evidence="1 2">OD-Hann</strain>
    </source>
</reference>